<evidence type="ECO:0000313" key="7">
    <source>
        <dbReference type="EMBL" id="CAD8821516.1"/>
    </source>
</evidence>
<dbReference type="EMBL" id="HBFP01008269">
    <property type="protein sequence ID" value="CAD8821516.1"/>
    <property type="molecule type" value="Transcribed_RNA"/>
</dbReference>
<proteinExistence type="inferred from homology"/>
<reference evidence="7" key="1">
    <citation type="submission" date="2021-01" db="EMBL/GenBank/DDBJ databases">
        <authorList>
            <person name="Corre E."/>
            <person name="Pelletier E."/>
            <person name="Niang G."/>
            <person name="Scheremetjew M."/>
            <person name="Finn R."/>
            <person name="Kale V."/>
            <person name="Holt S."/>
            <person name="Cochrane G."/>
            <person name="Meng A."/>
            <person name="Brown T."/>
            <person name="Cohen L."/>
        </authorList>
    </citation>
    <scope>NUCLEOTIDE SEQUENCE</scope>
    <source>
        <strain evidence="7">CCMP3278</strain>
    </source>
</reference>
<sequence>MAAVDIFNVNVLDNPALFMHPLSFEITYEVREPLIEDIEWKVVYVGSAEDESYDQELESVLLPADTMGRFGFVLQVDAPRVEKLPVDDILGVTVILLSCSYKEKEFIRVGYYVNNEYTDPELIENPPATPQIDKLYRNIGADQPRVTKFAHKFDFSSDETPVVEATLTENGATDFGLAQGNARAAPFGLTANDPREQLLAARI</sequence>
<dbReference type="GO" id="GO:0042393">
    <property type="term" value="F:histone binding"/>
    <property type="evidence" value="ECO:0007669"/>
    <property type="project" value="TreeGrafter"/>
</dbReference>
<dbReference type="PANTHER" id="PTHR12040">
    <property type="entry name" value="ANTI-SILENCING PROTEIN 1"/>
    <property type="match status" value="1"/>
</dbReference>
<organism evidence="7">
    <name type="scientific">Timspurckia oligopyrenoides</name>
    <dbReference type="NCBI Taxonomy" id="708627"/>
    <lineage>
        <taxon>Eukaryota</taxon>
        <taxon>Rhodophyta</taxon>
        <taxon>Bangiophyceae</taxon>
        <taxon>Porphyridiales</taxon>
        <taxon>Porphyridiaceae</taxon>
        <taxon>Timspurckia</taxon>
    </lineage>
</organism>
<dbReference type="InterPro" id="IPR006818">
    <property type="entry name" value="ASF1-like"/>
</dbReference>
<evidence type="ECO:0000256" key="5">
    <source>
        <dbReference type="ARBA" id="ARBA00023186"/>
    </source>
</evidence>
<comment type="subcellular location">
    <subcellularLocation>
        <location evidence="1">Nucleus</location>
    </subcellularLocation>
</comment>
<dbReference type="InterPro" id="IPR036747">
    <property type="entry name" value="ASF1-like_sf"/>
</dbReference>
<comment type="similarity">
    <text evidence="2">Belongs to the ASF1 family.</text>
</comment>
<name>A0A7S0ZH16_9RHOD</name>
<keyword evidence="3" id="KW-0805">Transcription regulation</keyword>
<dbReference type="GO" id="GO:0000785">
    <property type="term" value="C:chromatin"/>
    <property type="evidence" value="ECO:0007669"/>
    <property type="project" value="TreeGrafter"/>
</dbReference>
<evidence type="ECO:0008006" key="8">
    <source>
        <dbReference type="Google" id="ProtNLM"/>
    </source>
</evidence>
<keyword evidence="5" id="KW-0143">Chaperone</keyword>
<evidence type="ECO:0000256" key="3">
    <source>
        <dbReference type="ARBA" id="ARBA00023015"/>
    </source>
</evidence>
<evidence type="ECO:0000256" key="6">
    <source>
        <dbReference type="ARBA" id="ARBA00023242"/>
    </source>
</evidence>
<dbReference type="Gene3D" id="2.60.40.1490">
    <property type="entry name" value="Histone chaperone ASF1-like"/>
    <property type="match status" value="1"/>
</dbReference>
<evidence type="ECO:0000256" key="2">
    <source>
        <dbReference type="ARBA" id="ARBA00006051"/>
    </source>
</evidence>
<evidence type="ECO:0000256" key="1">
    <source>
        <dbReference type="ARBA" id="ARBA00004123"/>
    </source>
</evidence>
<evidence type="ECO:0000256" key="4">
    <source>
        <dbReference type="ARBA" id="ARBA00023163"/>
    </source>
</evidence>
<dbReference type="PANTHER" id="PTHR12040:SF0">
    <property type="entry name" value="HISTONE CHAPERONE ASF1"/>
    <property type="match status" value="1"/>
</dbReference>
<keyword evidence="4" id="KW-0804">Transcription</keyword>
<accession>A0A7S0ZH16</accession>
<gene>
    <name evidence="7" type="ORF">TOLI1172_LOCUS5911</name>
</gene>
<protein>
    <recommendedName>
        <fullName evidence="8">Anti-silencing function protein 1</fullName>
    </recommendedName>
</protein>
<dbReference type="SUPFAM" id="SSF101546">
    <property type="entry name" value="ASF1-like"/>
    <property type="match status" value="1"/>
</dbReference>
<keyword evidence="6" id="KW-0539">Nucleus</keyword>
<dbReference type="GO" id="GO:0006335">
    <property type="term" value="P:DNA replication-dependent chromatin assembly"/>
    <property type="evidence" value="ECO:0007669"/>
    <property type="project" value="TreeGrafter"/>
</dbReference>
<dbReference type="AlphaFoldDB" id="A0A7S0ZH16"/>
<dbReference type="Pfam" id="PF04729">
    <property type="entry name" value="ASF1_hist_chap"/>
    <property type="match status" value="1"/>
</dbReference>
<dbReference type="GO" id="GO:0005634">
    <property type="term" value="C:nucleus"/>
    <property type="evidence" value="ECO:0007669"/>
    <property type="project" value="UniProtKB-SubCell"/>
</dbReference>